<dbReference type="InterPro" id="IPR029041">
    <property type="entry name" value="FAD-linked_oxidoreductase-like"/>
</dbReference>
<dbReference type="HOGENOM" id="CLU_081788_0_0_5"/>
<evidence type="ECO:0000256" key="1">
    <source>
        <dbReference type="ARBA" id="ARBA00001974"/>
    </source>
</evidence>
<dbReference type="Proteomes" id="UP000001976">
    <property type="component" value="Plasmid pSymA"/>
</dbReference>
<dbReference type="OrthoDB" id="9812555at2"/>
<dbReference type="AlphaFoldDB" id="Q92XS4"/>
<organism evidence="7 8">
    <name type="scientific">Rhizobium meliloti (strain 1021)</name>
    <name type="common">Ensifer meliloti</name>
    <name type="synonym">Sinorhizobium meliloti</name>
    <dbReference type="NCBI Taxonomy" id="266834"/>
    <lineage>
        <taxon>Bacteria</taxon>
        <taxon>Pseudomonadati</taxon>
        <taxon>Pseudomonadota</taxon>
        <taxon>Alphaproteobacteria</taxon>
        <taxon>Hyphomicrobiales</taxon>
        <taxon>Rhizobiaceae</taxon>
        <taxon>Sinorhizobium/Ensifer group</taxon>
        <taxon>Sinorhizobium</taxon>
    </lineage>
</organism>
<evidence type="ECO:0000313" key="7">
    <source>
        <dbReference type="EMBL" id="AAK65825.1"/>
    </source>
</evidence>
<dbReference type="Pfam" id="PF02219">
    <property type="entry name" value="MTHFR"/>
    <property type="match status" value="1"/>
</dbReference>
<protein>
    <recommendedName>
        <fullName evidence="6">Methylenetetrahydrofolate reductase</fullName>
    </recommendedName>
</protein>
<evidence type="ECO:0000256" key="5">
    <source>
        <dbReference type="ARBA" id="ARBA00023002"/>
    </source>
</evidence>
<dbReference type="PATRIC" id="fig|266834.11.peg.1220"/>
<keyword evidence="8" id="KW-1185">Reference proteome</keyword>
<keyword evidence="4 6" id="KW-0274">FAD</keyword>
<dbReference type="GO" id="GO:0035999">
    <property type="term" value="P:tetrahydrofolate interconversion"/>
    <property type="evidence" value="ECO:0007669"/>
    <property type="project" value="UniProtKB-UniPathway"/>
</dbReference>
<reference evidence="7 8" key="1">
    <citation type="journal article" date="2001" name="Proc. Natl. Acad. Sci. U.S.A.">
        <title>Nucleotide sequence and predicted functions of the entire Sinorhizobium meliloti pSymA megaplasmid.</title>
        <authorList>
            <person name="Barnett M.J."/>
            <person name="Fisher R.F."/>
            <person name="Jones T."/>
            <person name="Komp C."/>
            <person name="Abola A.P."/>
            <person name="Barloy-Hubler F."/>
            <person name="Bowser L."/>
            <person name="Capela D."/>
            <person name="Galibert F."/>
            <person name="Gouzy J."/>
            <person name="Gurjal M."/>
            <person name="Hong A."/>
            <person name="Huizar L."/>
            <person name="Hyman R.W."/>
            <person name="Kahn D."/>
            <person name="Kahn M.L."/>
            <person name="Kalman S."/>
            <person name="Keating D.H."/>
            <person name="Palm C."/>
            <person name="Peck M.C."/>
            <person name="Surzycki R."/>
            <person name="Wells D.H."/>
            <person name="Yeh K.-C."/>
            <person name="Davis R.W."/>
            <person name="Federspiel N.A."/>
            <person name="Long S.R."/>
        </authorList>
    </citation>
    <scope>NUCLEOTIDE SEQUENCE [LARGE SCALE GENOMIC DNA]</scope>
    <source>
        <strain evidence="7 8">1021</strain>
        <plasmid evidence="8">Plasmid pSymA</plasmid>
    </source>
</reference>
<dbReference type="RefSeq" id="WP_010968120.1">
    <property type="nucleotide sequence ID" value="NC_003037.1"/>
</dbReference>
<dbReference type="GO" id="GO:0006555">
    <property type="term" value="P:methionine metabolic process"/>
    <property type="evidence" value="ECO:0007669"/>
    <property type="project" value="InterPro"/>
</dbReference>
<evidence type="ECO:0000256" key="2">
    <source>
        <dbReference type="ARBA" id="ARBA00004777"/>
    </source>
</evidence>
<dbReference type="InterPro" id="IPR003171">
    <property type="entry name" value="Mehydrof_redctse-like"/>
</dbReference>
<proteinExistence type="inferred from homology"/>
<evidence type="ECO:0000256" key="3">
    <source>
        <dbReference type="ARBA" id="ARBA00022630"/>
    </source>
</evidence>
<sequence>MVAALAAANGICLFENPGEAMTNPAEACTDTRVHPVDGADTTISIELAPEQVRNFAPQADTLALGSRVFLTHLAGKPEVLQVEAAARIIEMGYVAVPHLAARNFKSERDYISHVEAHSRNGIDEVLFLGGNPALFPGPLGESAELLAHPVLSDSSIRTAFVAGYPEGHPNISEARLKDALKRKLEICARRSLEPRIVSQFAFDGAMIGAWAKRLHDDFPEVPIHVGLAGVTSLTKLIRFAAMCGVGPSIAALRRSVSGLLNIVADRNPADVIDAVSKAYPDTVTPLHLHFFPFGGWEKTLTWLGDYRVARQLQAGVR</sequence>
<dbReference type="SUPFAM" id="SSF51730">
    <property type="entry name" value="FAD-linked oxidoreductase"/>
    <property type="match status" value="1"/>
</dbReference>
<comment type="cofactor">
    <cofactor evidence="1 6">
        <name>FAD</name>
        <dbReference type="ChEBI" id="CHEBI:57692"/>
    </cofactor>
</comment>
<keyword evidence="5 6" id="KW-0560">Oxidoreductase</keyword>
<geneLocation type="plasmid" evidence="7 8">
    <name>pSymA</name>
</geneLocation>
<evidence type="ECO:0000256" key="6">
    <source>
        <dbReference type="RuleBase" id="RU003862"/>
    </source>
</evidence>
<evidence type="ECO:0000313" key="8">
    <source>
        <dbReference type="Proteomes" id="UP000001976"/>
    </source>
</evidence>
<gene>
    <name evidence="7" type="primary">metF</name>
    <name evidence="7" type="ORF">SMa2143</name>
</gene>
<name>Q92XS4_RHIME</name>
<keyword evidence="7" id="KW-0614">Plasmid</keyword>
<reference evidence="8" key="2">
    <citation type="journal article" date="2001" name="Science">
        <title>The composite genome of the legume symbiont Sinorhizobium meliloti.</title>
        <authorList>
            <person name="Galibert F."/>
            <person name="Finan T.M."/>
            <person name="Long S.R."/>
            <person name="Puehler A."/>
            <person name="Abola P."/>
            <person name="Ampe F."/>
            <person name="Barloy-Hubler F."/>
            <person name="Barnett M.J."/>
            <person name="Becker A."/>
            <person name="Boistard P."/>
            <person name="Bothe G."/>
            <person name="Boutry M."/>
            <person name="Bowser L."/>
            <person name="Buhrmester J."/>
            <person name="Cadieu E."/>
            <person name="Capela D."/>
            <person name="Chain P."/>
            <person name="Cowie A."/>
            <person name="Davis R.W."/>
            <person name="Dreano S."/>
            <person name="Federspiel N.A."/>
            <person name="Fisher R.F."/>
            <person name="Gloux S."/>
            <person name="Godrie T."/>
            <person name="Goffeau A."/>
            <person name="Golding B."/>
            <person name="Gouzy J."/>
            <person name="Gurjal M."/>
            <person name="Hernandez-Lucas I."/>
            <person name="Hong A."/>
            <person name="Huizar L."/>
            <person name="Hyman R.W."/>
            <person name="Jones T."/>
            <person name="Kahn D."/>
            <person name="Kahn M.L."/>
            <person name="Kalman S."/>
            <person name="Keating D.H."/>
            <person name="Kiss E."/>
            <person name="Komp C."/>
            <person name="Lelaure V."/>
            <person name="Masuy D."/>
            <person name="Palm C."/>
            <person name="Peck M.C."/>
            <person name="Pohl T.M."/>
            <person name="Portetelle D."/>
            <person name="Purnelle B."/>
            <person name="Ramsperger U."/>
            <person name="Surzycki R."/>
            <person name="Thebault P."/>
            <person name="Vandenbol M."/>
            <person name="Vorhoelter F.J."/>
            <person name="Weidner S."/>
            <person name="Wells D.H."/>
            <person name="Wong K."/>
            <person name="Yeh K.-C."/>
            <person name="Batut J."/>
        </authorList>
    </citation>
    <scope>NUCLEOTIDE SEQUENCE [LARGE SCALE GENOMIC DNA]</scope>
    <source>
        <strain evidence="8">1021</strain>
        <plasmid evidence="8">Plasmid pSymA</plasmid>
    </source>
</reference>
<accession>Q92XS4</accession>
<dbReference type="KEGG" id="sme:SMa2143"/>
<keyword evidence="3 6" id="KW-0285">Flavoprotein</keyword>
<comment type="similarity">
    <text evidence="6">Belongs to the methylenetetrahydrofolate reductase family.</text>
</comment>
<dbReference type="Gene3D" id="3.20.20.220">
    <property type="match status" value="1"/>
</dbReference>
<dbReference type="GO" id="GO:0004489">
    <property type="term" value="F:methylenetetrahydrofolate reductase [NAD(P)H] activity"/>
    <property type="evidence" value="ECO:0007669"/>
    <property type="project" value="InterPro"/>
</dbReference>
<dbReference type="EMBL" id="AE006469">
    <property type="protein sequence ID" value="AAK65825.1"/>
    <property type="molecule type" value="Genomic_DNA"/>
</dbReference>
<dbReference type="UniPathway" id="UPA00193"/>
<dbReference type="EnsemblBacteria" id="AAK65825">
    <property type="protein sequence ID" value="AAK65825"/>
    <property type="gene ID" value="SMa2143"/>
</dbReference>
<comment type="pathway">
    <text evidence="2 6">One-carbon metabolism; tetrahydrofolate interconversion.</text>
</comment>
<evidence type="ECO:0000256" key="4">
    <source>
        <dbReference type="ARBA" id="ARBA00022827"/>
    </source>
</evidence>
<dbReference type="PIR" id="G95407">
    <property type="entry name" value="G95407"/>
</dbReference>
<dbReference type="CDD" id="cd00537">
    <property type="entry name" value="MTHFR"/>
    <property type="match status" value="1"/>
</dbReference>